<proteinExistence type="predicted"/>
<name>A0A450WGH7_9GAMM</name>
<accession>A0A450WGH7</accession>
<evidence type="ECO:0000313" key="1">
    <source>
        <dbReference type="EMBL" id="VFK16199.1"/>
    </source>
</evidence>
<dbReference type="AlphaFoldDB" id="A0A450WGH7"/>
<dbReference type="PROSITE" id="PS51257">
    <property type="entry name" value="PROKAR_LIPOPROTEIN"/>
    <property type="match status" value="1"/>
</dbReference>
<dbReference type="Gene3D" id="1.20.5.490">
    <property type="entry name" value="Single helix bin"/>
    <property type="match status" value="1"/>
</dbReference>
<sequence length="227" mass="25425">MNRYMRFLVGAVAGFIACATILSPMVFAFLMPMEDILRWVNRDDTMEERMALVFSPVNKAYEKKIIEISDLNAEITKKNGEISELSSKLNRCNSVLGKHQSALNESKSALRKCQTEFSTLKSDFKKLSENAFVILEENDRLRGTADSDCFTGSLILEKMYGDGSNLSNWNPVEFICKGCSGGKYKIALIGKNYNEPGLTHRTDEGEIYSGKIALTATYQPVTICKQK</sequence>
<protein>
    <submittedName>
        <fullName evidence="1">Uncharacterized protein</fullName>
    </submittedName>
</protein>
<reference evidence="1" key="1">
    <citation type="submission" date="2019-02" db="EMBL/GenBank/DDBJ databases">
        <authorList>
            <person name="Gruber-Vodicka R. H."/>
            <person name="Seah K. B. B."/>
        </authorList>
    </citation>
    <scope>NUCLEOTIDE SEQUENCE</scope>
    <source>
        <strain evidence="1">BECK_S313</strain>
    </source>
</reference>
<organism evidence="1">
    <name type="scientific">Candidatus Kentrum sp. LPFa</name>
    <dbReference type="NCBI Taxonomy" id="2126335"/>
    <lineage>
        <taxon>Bacteria</taxon>
        <taxon>Pseudomonadati</taxon>
        <taxon>Pseudomonadota</taxon>
        <taxon>Gammaproteobacteria</taxon>
        <taxon>Candidatus Kentrum</taxon>
    </lineage>
</organism>
<gene>
    <name evidence="1" type="ORF">BECKLPF1236B_GA0070989_10914</name>
</gene>
<dbReference type="EMBL" id="CAADFK010000091">
    <property type="protein sequence ID" value="VFK16199.1"/>
    <property type="molecule type" value="Genomic_DNA"/>
</dbReference>